<proteinExistence type="predicted"/>
<accession>A0A6N3EGX5</accession>
<dbReference type="AlphaFoldDB" id="A0A6N3EGX5"/>
<evidence type="ECO:0000256" key="1">
    <source>
        <dbReference type="SAM" id="MobiDB-lite"/>
    </source>
</evidence>
<dbReference type="Pfam" id="PF12654">
    <property type="entry name" value="DUF3786"/>
    <property type="match status" value="1"/>
</dbReference>
<reference evidence="3" key="1">
    <citation type="submission" date="2019-11" db="EMBL/GenBank/DDBJ databases">
        <authorList>
            <person name="Feng L."/>
        </authorList>
    </citation>
    <scope>NUCLEOTIDE SEQUENCE</scope>
    <source>
        <strain evidence="3">ElimosumLFYP34</strain>
    </source>
</reference>
<evidence type="ECO:0000313" key="3">
    <source>
        <dbReference type="EMBL" id="VYU39018.1"/>
    </source>
</evidence>
<dbReference type="EMBL" id="CACRTR010000011">
    <property type="protein sequence ID" value="VYU39018.1"/>
    <property type="molecule type" value="Genomic_DNA"/>
</dbReference>
<organism evidence="3">
    <name type="scientific">Eubacterium limosum</name>
    <dbReference type="NCBI Taxonomy" id="1736"/>
    <lineage>
        <taxon>Bacteria</taxon>
        <taxon>Bacillati</taxon>
        <taxon>Bacillota</taxon>
        <taxon>Clostridia</taxon>
        <taxon>Eubacteriales</taxon>
        <taxon>Eubacteriaceae</taxon>
        <taxon>Eubacterium</taxon>
    </lineage>
</organism>
<protein>
    <recommendedName>
        <fullName evidence="2">DUF3786 domain-containing protein</fullName>
    </recommendedName>
</protein>
<feature type="domain" description="DUF3786" evidence="2">
    <location>
        <begin position="32"/>
        <end position="202"/>
    </location>
</feature>
<dbReference type="InterPro" id="IPR024264">
    <property type="entry name" value="DUF3786"/>
</dbReference>
<evidence type="ECO:0000259" key="2">
    <source>
        <dbReference type="Pfam" id="PF12654"/>
    </source>
</evidence>
<feature type="region of interest" description="Disordered" evidence="1">
    <location>
        <begin position="1"/>
        <end position="32"/>
    </location>
</feature>
<sequence>MANPKKQKQAQDNRAFNEMLKSAKKRLEQRPPDDLARKAGAAFAPEAAVFTVPSLGRTYTITYPGFECKEAIDEWFHLVLLHYMDLADETPVSDAFVPFADQQEGLIRGTKFDHTAAQALRAFLTGRRPEQVKAALQKLDAAFVPSNADLCAVLPFLPFYPIALKIWFDDDEFPPEGKLLLSKSASHYLTIEDAVVAGEFILRELETAVASQEKS</sequence>
<name>A0A6N3EGX5_EUBLI</name>
<gene>
    <name evidence="3" type="ORF">ELLFYP34_03437</name>
</gene>